<keyword evidence="4" id="KW-0443">Lipid metabolism</keyword>
<comment type="similarity">
    <text evidence="1">Belongs to the short-chain dehydrogenases/reductases (SDR) family.</text>
</comment>
<keyword evidence="6" id="KW-1185">Reference proteome</keyword>
<dbReference type="PROSITE" id="PS00061">
    <property type="entry name" value="ADH_SHORT"/>
    <property type="match status" value="1"/>
</dbReference>
<reference evidence="5 6" key="1">
    <citation type="journal article" date="2021" name="BMC Genomics">
        <title>Datura genome reveals duplications of psychoactive alkaloid biosynthetic genes and high mutation rate following tissue culture.</title>
        <authorList>
            <person name="Rajewski A."/>
            <person name="Carter-House D."/>
            <person name="Stajich J."/>
            <person name="Litt A."/>
        </authorList>
    </citation>
    <scope>NUCLEOTIDE SEQUENCE [LARGE SCALE GENOMIC DNA]</scope>
    <source>
        <strain evidence="5">AR-01</strain>
    </source>
</reference>
<protein>
    <submittedName>
        <fullName evidence="5">Uncharacterized protein</fullName>
    </submittedName>
</protein>
<dbReference type="EMBL" id="JACEIK010000998">
    <property type="protein sequence ID" value="MCD7464854.1"/>
    <property type="molecule type" value="Genomic_DNA"/>
</dbReference>
<dbReference type="InterPro" id="IPR036291">
    <property type="entry name" value="NAD(P)-bd_dom_sf"/>
</dbReference>
<gene>
    <name evidence="5" type="ORF">HAX54_053512</name>
</gene>
<name>A0ABS8T1H1_DATST</name>
<dbReference type="PANTHER" id="PTHR43180">
    <property type="entry name" value="3-OXOACYL-(ACYL-CARRIER-PROTEIN) REDUCTASE (AFU_ORTHOLOGUE AFUA_6G11210)"/>
    <property type="match status" value="1"/>
</dbReference>
<accession>A0ABS8T1H1</accession>
<proteinExistence type="inferred from homology"/>
<keyword evidence="2" id="KW-0560">Oxidoreductase</keyword>
<evidence type="ECO:0000256" key="1">
    <source>
        <dbReference type="ARBA" id="ARBA00006484"/>
    </source>
</evidence>
<dbReference type="InterPro" id="IPR020904">
    <property type="entry name" value="Sc_DH/Rdtase_CS"/>
</dbReference>
<dbReference type="PANTHER" id="PTHR43180:SF28">
    <property type="entry name" value="NAD(P)-BINDING ROSSMANN-FOLD SUPERFAMILY PROTEIN"/>
    <property type="match status" value="1"/>
</dbReference>
<dbReference type="SUPFAM" id="SSF51735">
    <property type="entry name" value="NAD(P)-binding Rossmann-fold domains"/>
    <property type="match status" value="1"/>
</dbReference>
<evidence type="ECO:0000313" key="6">
    <source>
        <dbReference type="Proteomes" id="UP000823775"/>
    </source>
</evidence>
<sequence length="147" mass="15738">MAGIKHATRVMIPRQRGSILCTSSVAGVMGGIGAPTYSTSKSGIIGLMRSVMPELCKNGIRINCISPFGILTPLAIEEMKVMFPGVEAQHFYKILRNVSELKGAYCEAIDVANAALYLASDDAKYVSGQNLVVDGGFTSYKGINFQQ</sequence>
<evidence type="ECO:0000256" key="4">
    <source>
        <dbReference type="ARBA" id="ARBA00023098"/>
    </source>
</evidence>
<evidence type="ECO:0000313" key="5">
    <source>
        <dbReference type="EMBL" id="MCD7464854.1"/>
    </source>
</evidence>
<dbReference type="Proteomes" id="UP000823775">
    <property type="component" value="Unassembled WGS sequence"/>
</dbReference>
<organism evidence="5 6">
    <name type="scientific">Datura stramonium</name>
    <name type="common">Jimsonweed</name>
    <name type="synonym">Common thornapple</name>
    <dbReference type="NCBI Taxonomy" id="4076"/>
    <lineage>
        <taxon>Eukaryota</taxon>
        <taxon>Viridiplantae</taxon>
        <taxon>Streptophyta</taxon>
        <taxon>Embryophyta</taxon>
        <taxon>Tracheophyta</taxon>
        <taxon>Spermatophyta</taxon>
        <taxon>Magnoliopsida</taxon>
        <taxon>eudicotyledons</taxon>
        <taxon>Gunneridae</taxon>
        <taxon>Pentapetalae</taxon>
        <taxon>asterids</taxon>
        <taxon>lamiids</taxon>
        <taxon>Solanales</taxon>
        <taxon>Solanaceae</taxon>
        <taxon>Solanoideae</taxon>
        <taxon>Datureae</taxon>
        <taxon>Datura</taxon>
    </lineage>
</organism>
<dbReference type="PRINTS" id="PR00081">
    <property type="entry name" value="GDHRDH"/>
</dbReference>
<evidence type="ECO:0000256" key="3">
    <source>
        <dbReference type="ARBA" id="ARBA00023027"/>
    </source>
</evidence>
<dbReference type="Gene3D" id="3.40.50.720">
    <property type="entry name" value="NAD(P)-binding Rossmann-like Domain"/>
    <property type="match status" value="1"/>
</dbReference>
<comment type="caution">
    <text evidence="5">The sequence shown here is derived from an EMBL/GenBank/DDBJ whole genome shotgun (WGS) entry which is preliminary data.</text>
</comment>
<keyword evidence="3" id="KW-0520">NAD</keyword>
<dbReference type="Pfam" id="PF13561">
    <property type="entry name" value="adh_short_C2"/>
    <property type="match status" value="1"/>
</dbReference>
<dbReference type="InterPro" id="IPR002347">
    <property type="entry name" value="SDR_fam"/>
</dbReference>
<evidence type="ECO:0000256" key="2">
    <source>
        <dbReference type="ARBA" id="ARBA00023002"/>
    </source>
</evidence>